<dbReference type="SUPFAM" id="SSF54814">
    <property type="entry name" value="Prokaryotic type KH domain (KH-domain type II)"/>
    <property type="match status" value="2"/>
</dbReference>
<dbReference type="InterPro" id="IPR025249">
    <property type="entry name" value="TF_NusA_KH_1st"/>
</dbReference>
<dbReference type="GO" id="GO:0031564">
    <property type="term" value="P:transcription antitermination"/>
    <property type="evidence" value="ECO:0007669"/>
    <property type="project" value="UniProtKB-UniRule"/>
</dbReference>
<dbReference type="PANTHER" id="PTHR22648">
    <property type="entry name" value="TRANSCRIPTION TERMINATION FACTOR NUSA"/>
    <property type="match status" value="1"/>
</dbReference>
<dbReference type="InterPro" id="IPR009019">
    <property type="entry name" value="KH_sf_prok-type"/>
</dbReference>
<dbReference type="CDD" id="cd04455">
    <property type="entry name" value="S1_NusA"/>
    <property type="match status" value="1"/>
</dbReference>
<dbReference type="InterPro" id="IPR015946">
    <property type="entry name" value="KH_dom-like_a/b"/>
</dbReference>
<dbReference type="SUPFAM" id="SSF50249">
    <property type="entry name" value="Nucleic acid-binding proteins"/>
    <property type="match status" value="1"/>
</dbReference>
<dbReference type="Pfam" id="PF08529">
    <property type="entry name" value="NusA_N"/>
    <property type="match status" value="2"/>
</dbReference>
<keyword evidence="3 7" id="KW-0889">Transcription antitermination</keyword>
<dbReference type="Gene3D" id="3.30.300.20">
    <property type="match status" value="2"/>
</dbReference>
<comment type="similarity">
    <text evidence="7">Belongs to the NusA family.</text>
</comment>
<feature type="domain" description="Transcription factor NusA N-terminal" evidence="8">
    <location>
        <begin position="7"/>
        <end position="69"/>
    </location>
</feature>
<dbReference type="FunFam" id="3.30.300.20:FF:000002">
    <property type="entry name" value="Transcription termination/antitermination protein NusA"/>
    <property type="match status" value="1"/>
</dbReference>
<sequence length="336" mass="36279">MNGPRNEFTQALKALTLERGLDAEVILEAIKEAVVAAYRRDAKEQGVDDEALMVEAEITPANGEARVFSYPEGKPAKRKDVTPPGFGRIAATTAKQVIHQKIREAEKTNVMDEYEGKVGQLVSGLILRFDGQNVRVDLGRVEAIMPATERVATERLSLNQRATFLLKGIVDGPRGKDLILSRADPKFVEKLMAREVPEVNAGTVEVKLIVREPGVRTKMVVGSSASGIDAVGSCVGQKGVRIQAVTNELGGERIDVIPFTENVSELVASALTPATQGVVVISRDKKSAVVKFPADQLPLAIGRDGWNVKLASMLTKTEINVESNGDEGEEVTKENV</sequence>
<keyword evidence="5 7" id="KW-0805">Transcription regulation</keyword>
<dbReference type="InterPro" id="IPR036555">
    <property type="entry name" value="NusA_N_sf"/>
</dbReference>
<evidence type="ECO:0000313" key="11">
    <source>
        <dbReference type="EMBL" id="OGM77470.1"/>
    </source>
</evidence>
<comment type="subcellular location">
    <subcellularLocation>
        <location evidence="7">Cytoplasm</location>
    </subcellularLocation>
</comment>
<feature type="domain" description="Transcription factor NusA first KH" evidence="9">
    <location>
        <begin position="182"/>
        <end position="258"/>
    </location>
</feature>
<dbReference type="Pfam" id="PF26594">
    <property type="entry name" value="KH_NusA_2nd"/>
    <property type="match status" value="1"/>
</dbReference>
<dbReference type="InterPro" id="IPR030842">
    <property type="entry name" value="TF_NusA_bacterial"/>
</dbReference>
<dbReference type="Gene3D" id="2.40.50.140">
    <property type="entry name" value="Nucleic acid-binding proteins"/>
    <property type="match status" value="1"/>
</dbReference>
<keyword evidence="1 7" id="KW-0806">Transcription termination</keyword>
<dbReference type="AlphaFoldDB" id="A0A1F8CM96"/>
<dbReference type="InterPro" id="IPR012340">
    <property type="entry name" value="NA-bd_OB-fold"/>
</dbReference>
<evidence type="ECO:0000259" key="9">
    <source>
        <dbReference type="Pfam" id="PF13184"/>
    </source>
</evidence>
<organism evidence="11 12">
    <name type="scientific">Candidatus Woesebacteria bacterium RIFOXYA1_FULL_43_9</name>
    <dbReference type="NCBI Taxonomy" id="1802534"/>
    <lineage>
        <taxon>Bacteria</taxon>
        <taxon>Candidatus Woeseibacteriota</taxon>
    </lineage>
</organism>
<evidence type="ECO:0000259" key="8">
    <source>
        <dbReference type="Pfam" id="PF08529"/>
    </source>
</evidence>
<comment type="function">
    <text evidence="7">Participates in both transcription termination and antitermination.</text>
</comment>
<evidence type="ECO:0000256" key="1">
    <source>
        <dbReference type="ARBA" id="ARBA00022472"/>
    </source>
</evidence>
<dbReference type="CDD" id="cd02134">
    <property type="entry name" value="KH-II_NusA_rpt1"/>
    <property type="match status" value="1"/>
</dbReference>
<keyword evidence="4 7" id="KW-0694">RNA-binding</keyword>
<dbReference type="Gene3D" id="3.30.1480.10">
    <property type="entry name" value="NusA, N-terminal domain"/>
    <property type="match status" value="1"/>
</dbReference>
<dbReference type="GO" id="GO:0006353">
    <property type="term" value="P:DNA-templated transcription termination"/>
    <property type="evidence" value="ECO:0007669"/>
    <property type="project" value="UniProtKB-UniRule"/>
</dbReference>
<evidence type="ECO:0000256" key="5">
    <source>
        <dbReference type="ARBA" id="ARBA00023015"/>
    </source>
</evidence>
<accession>A0A1F8CM96</accession>
<feature type="domain" description="Transcription factor NusA N-terminal" evidence="8">
    <location>
        <begin position="85"/>
        <end position="107"/>
    </location>
</feature>
<comment type="caution">
    <text evidence="11">The sequence shown here is derived from an EMBL/GenBank/DDBJ whole genome shotgun (WGS) entry which is preliminary data.</text>
</comment>
<dbReference type="EMBL" id="MGHU01000018">
    <property type="protein sequence ID" value="OGM77470.1"/>
    <property type="molecule type" value="Genomic_DNA"/>
</dbReference>
<dbReference type="InterPro" id="IPR058582">
    <property type="entry name" value="KH_NusA_2nd"/>
</dbReference>
<dbReference type="Pfam" id="PF13184">
    <property type="entry name" value="KH_NusA_1st"/>
    <property type="match status" value="1"/>
</dbReference>
<dbReference type="HAMAP" id="MF_00945_B">
    <property type="entry name" value="NusA_B"/>
    <property type="match status" value="1"/>
</dbReference>
<dbReference type="InterPro" id="IPR013735">
    <property type="entry name" value="TF_NusA_N"/>
</dbReference>
<dbReference type="GO" id="GO:0003700">
    <property type="term" value="F:DNA-binding transcription factor activity"/>
    <property type="evidence" value="ECO:0007669"/>
    <property type="project" value="InterPro"/>
</dbReference>
<dbReference type="GO" id="GO:0003723">
    <property type="term" value="F:RNA binding"/>
    <property type="evidence" value="ECO:0007669"/>
    <property type="project" value="UniProtKB-UniRule"/>
</dbReference>
<evidence type="ECO:0000256" key="7">
    <source>
        <dbReference type="HAMAP-Rule" id="MF_00945"/>
    </source>
</evidence>
<evidence type="ECO:0000313" key="12">
    <source>
        <dbReference type="Proteomes" id="UP000179241"/>
    </source>
</evidence>
<dbReference type="GO" id="GO:0005829">
    <property type="term" value="C:cytosol"/>
    <property type="evidence" value="ECO:0007669"/>
    <property type="project" value="TreeGrafter"/>
</dbReference>
<protein>
    <recommendedName>
        <fullName evidence="7">Transcription termination/antitermination protein NusA</fullName>
    </recommendedName>
</protein>
<feature type="domain" description="NusA-like second KH" evidence="10">
    <location>
        <begin position="264"/>
        <end position="324"/>
    </location>
</feature>
<dbReference type="Proteomes" id="UP000179241">
    <property type="component" value="Unassembled WGS sequence"/>
</dbReference>
<evidence type="ECO:0000256" key="6">
    <source>
        <dbReference type="ARBA" id="ARBA00023163"/>
    </source>
</evidence>
<keyword evidence="2 7" id="KW-0963">Cytoplasm</keyword>
<comment type="subunit">
    <text evidence="7">Monomer. Binds directly to the core enzyme of the DNA-dependent RNA polymerase and to nascent RNA.</text>
</comment>
<dbReference type="InterPro" id="IPR010213">
    <property type="entry name" value="TF_NusA"/>
</dbReference>
<reference evidence="11 12" key="1">
    <citation type="journal article" date="2016" name="Nat. Commun.">
        <title>Thousands of microbial genomes shed light on interconnected biogeochemical processes in an aquifer system.</title>
        <authorList>
            <person name="Anantharaman K."/>
            <person name="Brown C.T."/>
            <person name="Hug L.A."/>
            <person name="Sharon I."/>
            <person name="Castelle C.J."/>
            <person name="Probst A.J."/>
            <person name="Thomas B.C."/>
            <person name="Singh A."/>
            <person name="Wilkins M.J."/>
            <person name="Karaoz U."/>
            <person name="Brodie E.L."/>
            <person name="Williams K.H."/>
            <person name="Hubbard S.S."/>
            <person name="Banfield J.F."/>
        </authorList>
    </citation>
    <scope>NUCLEOTIDE SEQUENCE [LARGE SCALE GENOMIC DNA]</scope>
</reference>
<gene>
    <name evidence="7" type="primary">nusA</name>
    <name evidence="11" type="ORF">A2188_03465</name>
</gene>
<evidence type="ECO:0000256" key="2">
    <source>
        <dbReference type="ARBA" id="ARBA00022490"/>
    </source>
</evidence>
<dbReference type="NCBIfam" id="TIGR01953">
    <property type="entry name" value="NusA"/>
    <property type="match status" value="1"/>
</dbReference>
<name>A0A1F8CM96_9BACT</name>
<evidence type="ECO:0000256" key="3">
    <source>
        <dbReference type="ARBA" id="ARBA00022814"/>
    </source>
</evidence>
<keyword evidence="6 7" id="KW-0804">Transcription</keyword>
<evidence type="ECO:0000256" key="4">
    <source>
        <dbReference type="ARBA" id="ARBA00022884"/>
    </source>
</evidence>
<evidence type="ECO:0000259" key="10">
    <source>
        <dbReference type="Pfam" id="PF26594"/>
    </source>
</evidence>
<proteinExistence type="inferred from homology"/>
<dbReference type="PANTHER" id="PTHR22648:SF0">
    <property type="entry name" value="TRANSCRIPTION TERMINATION_ANTITERMINATION PROTEIN NUSA"/>
    <property type="match status" value="1"/>
</dbReference>
<dbReference type="SUPFAM" id="SSF69705">
    <property type="entry name" value="Transcription factor NusA, N-terminal domain"/>
    <property type="match status" value="1"/>
</dbReference>